<dbReference type="RefSeq" id="WP_281892767.1">
    <property type="nucleotide sequence ID" value="NZ_BSDI01000004.1"/>
</dbReference>
<dbReference type="Proteomes" id="UP001144280">
    <property type="component" value="Unassembled WGS sequence"/>
</dbReference>
<evidence type="ECO:0000313" key="1">
    <source>
        <dbReference type="EMBL" id="GLH95720.1"/>
    </source>
</evidence>
<keyword evidence="2" id="KW-1185">Reference proteome</keyword>
<dbReference type="InterPro" id="IPR008792">
    <property type="entry name" value="PQQD"/>
</dbReference>
<gene>
    <name evidence="1" type="ORF">Pa4123_09920</name>
</gene>
<evidence type="ECO:0008006" key="3">
    <source>
        <dbReference type="Google" id="ProtNLM"/>
    </source>
</evidence>
<proteinExistence type="predicted"/>
<accession>A0ABQ5QN71</accession>
<protein>
    <recommendedName>
        <fullName evidence="3">Coenzyme PQQ synthesis protein D (PqqD)</fullName>
    </recommendedName>
</protein>
<comment type="caution">
    <text evidence="1">The sequence shown here is derived from an EMBL/GenBank/DDBJ whole genome shotgun (WGS) entry which is preliminary data.</text>
</comment>
<name>A0ABQ5QN71_9ACTN</name>
<dbReference type="Gene3D" id="1.10.10.1150">
    <property type="entry name" value="Coenzyme PQQ synthesis protein D (PqqD)"/>
    <property type="match status" value="1"/>
</dbReference>
<organism evidence="1 2">
    <name type="scientific">Phytohabitans aurantiacus</name>
    <dbReference type="NCBI Taxonomy" id="3016789"/>
    <lineage>
        <taxon>Bacteria</taxon>
        <taxon>Bacillati</taxon>
        <taxon>Actinomycetota</taxon>
        <taxon>Actinomycetes</taxon>
        <taxon>Micromonosporales</taxon>
        <taxon>Micromonosporaceae</taxon>
    </lineage>
</organism>
<dbReference type="NCBIfam" id="NF033530">
    <property type="entry name" value="lasso_PqqD_Strm"/>
    <property type="match status" value="1"/>
</dbReference>
<evidence type="ECO:0000313" key="2">
    <source>
        <dbReference type="Proteomes" id="UP001144280"/>
    </source>
</evidence>
<reference evidence="1" key="1">
    <citation type="submission" date="2022-12" db="EMBL/GenBank/DDBJ databases">
        <title>New Phytohabitans aurantiacus sp. RD004123 nov., an actinomycete isolated from soil.</title>
        <authorList>
            <person name="Triningsih D.W."/>
            <person name="Harunari E."/>
            <person name="Igarashi Y."/>
        </authorList>
    </citation>
    <scope>NUCLEOTIDE SEQUENCE</scope>
    <source>
        <strain evidence="1">RD004123</strain>
    </source>
</reference>
<dbReference type="EMBL" id="BSDI01000004">
    <property type="protein sequence ID" value="GLH95720.1"/>
    <property type="molecule type" value="Genomic_DNA"/>
</dbReference>
<dbReference type="Pfam" id="PF05402">
    <property type="entry name" value="PqqD"/>
    <property type="match status" value="1"/>
</dbReference>
<sequence>MGLKLRNGVLITETEYGAALLDEDSGAFFTLNETGAVVVRTIAEGGDAAAAATALSREYDIDRGSAEQDVTHLVTELCTAGLMDR</sequence>
<dbReference type="InterPro" id="IPR041881">
    <property type="entry name" value="PqqD_sf"/>
</dbReference>